<evidence type="ECO:0000259" key="3">
    <source>
        <dbReference type="SMART" id="SM00849"/>
    </source>
</evidence>
<protein>
    <submittedName>
        <fullName evidence="4">Metallo-beta-lactamase domain protein</fullName>
    </submittedName>
</protein>
<dbReference type="FunFam" id="3.60.15.10:FF:000033">
    <property type="entry name" value="MBL fold metallo-hydrolase"/>
    <property type="match status" value="1"/>
</dbReference>
<gene>
    <name evidence="4" type="ORF">PCL_09116</name>
</gene>
<dbReference type="PANTHER" id="PTHR43084:SF1">
    <property type="entry name" value="PERSULFIDE DIOXYGENASE ETHE1, MITOCHONDRIAL"/>
    <property type="match status" value="1"/>
</dbReference>
<feature type="region of interest" description="Disordered" evidence="2">
    <location>
        <begin position="1"/>
        <end position="24"/>
    </location>
</feature>
<dbReference type="SMART" id="SM00849">
    <property type="entry name" value="Lactamase_B"/>
    <property type="match status" value="1"/>
</dbReference>
<dbReference type="InterPro" id="IPR001279">
    <property type="entry name" value="Metallo-B-lactamas"/>
</dbReference>
<evidence type="ECO:0000313" key="5">
    <source>
        <dbReference type="Proteomes" id="UP000245956"/>
    </source>
</evidence>
<evidence type="ECO:0000313" key="4">
    <source>
        <dbReference type="EMBL" id="PWI73840.1"/>
    </source>
</evidence>
<dbReference type="Pfam" id="PF00753">
    <property type="entry name" value="Lactamase_B"/>
    <property type="match status" value="1"/>
</dbReference>
<evidence type="ECO:0000256" key="1">
    <source>
        <dbReference type="ARBA" id="ARBA00022723"/>
    </source>
</evidence>
<dbReference type="PANTHER" id="PTHR43084">
    <property type="entry name" value="PERSULFIDE DIOXYGENASE ETHE1"/>
    <property type="match status" value="1"/>
</dbReference>
<dbReference type="SUPFAM" id="SSF56281">
    <property type="entry name" value="Metallo-hydrolase/oxidoreductase"/>
    <property type="match status" value="1"/>
</dbReference>
<dbReference type="Proteomes" id="UP000245956">
    <property type="component" value="Unassembled WGS sequence"/>
</dbReference>
<dbReference type="InterPro" id="IPR036866">
    <property type="entry name" value="RibonucZ/Hydroxyglut_hydro"/>
</dbReference>
<dbReference type="EMBL" id="LCWV01000004">
    <property type="protein sequence ID" value="PWI73840.1"/>
    <property type="molecule type" value="Genomic_DNA"/>
</dbReference>
<dbReference type="GO" id="GO:0070813">
    <property type="term" value="P:hydrogen sulfide metabolic process"/>
    <property type="evidence" value="ECO:0007669"/>
    <property type="project" value="TreeGrafter"/>
</dbReference>
<dbReference type="GO" id="GO:0046872">
    <property type="term" value="F:metal ion binding"/>
    <property type="evidence" value="ECO:0007669"/>
    <property type="project" value="UniProtKB-KW"/>
</dbReference>
<evidence type="ECO:0000256" key="2">
    <source>
        <dbReference type="SAM" id="MobiDB-lite"/>
    </source>
</evidence>
<dbReference type="InterPro" id="IPR044528">
    <property type="entry name" value="POD-like_MBL-fold"/>
</dbReference>
<dbReference type="Gene3D" id="3.60.15.10">
    <property type="entry name" value="Ribonuclease Z/Hydroxyacylglutathione hydrolase-like"/>
    <property type="match status" value="1"/>
</dbReference>
<feature type="region of interest" description="Disordered" evidence="2">
    <location>
        <begin position="111"/>
        <end position="136"/>
    </location>
</feature>
<reference evidence="4 5" key="1">
    <citation type="journal article" date="2016" name="Front. Microbiol.">
        <title>Genome and transcriptome sequences reveal the specific parasitism of the nematophagous Purpureocillium lilacinum 36-1.</title>
        <authorList>
            <person name="Xie J."/>
            <person name="Li S."/>
            <person name="Mo C."/>
            <person name="Xiao X."/>
            <person name="Peng D."/>
            <person name="Wang G."/>
            <person name="Xiao Y."/>
        </authorList>
    </citation>
    <scope>NUCLEOTIDE SEQUENCE [LARGE SCALE GENOMIC DNA]</scope>
    <source>
        <strain evidence="4 5">36-1</strain>
    </source>
</reference>
<dbReference type="InterPro" id="IPR051682">
    <property type="entry name" value="Mito_Persulfide_Diox"/>
</dbReference>
<name>A0A2U3EHC3_PURLI</name>
<dbReference type="CDD" id="cd07724">
    <property type="entry name" value="POD-like_MBL-fold"/>
    <property type="match status" value="1"/>
</dbReference>
<feature type="domain" description="Metallo-beta-lactamase" evidence="3">
    <location>
        <begin position="142"/>
        <end position="336"/>
    </location>
</feature>
<dbReference type="GO" id="GO:0050313">
    <property type="term" value="F:sulfur dioxygenase activity"/>
    <property type="evidence" value="ECO:0007669"/>
    <property type="project" value="InterPro"/>
</dbReference>
<proteinExistence type="predicted"/>
<accession>A0A2U3EHC3</accession>
<keyword evidence="1" id="KW-0479">Metal-binding</keyword>
<organism evidence="4 5">
    <name type="scientific">Purpureocillium lilacinum</name>
    <name type="common">Paecilomyces lilacinus</name>
    <dbReference type="NCBI Taxonomy" id="33203"/>
    <lineage>
        <taxon>Eukaryota</taxon>
        <taxon>Fungi</taxon>
        <taxon>Dikarya</taxon>
        <taxon>Ascomycota</taxon>
        <taxon>Pezizomycotina</taxon>
        <taxon>Sordariomycetes</taxon>
        <taxon>Hypocreomycetidae</taxon>
        <taxon>Hypocreales</taxon>
        <taxon>Ophiocordycipitaceae</taxon>
        <taxon>Purpureocillium</taxon>
    </lineage>
</organism>
<dbReference type="AlphaFoldDB" id="A0A2U3EHC3"/>
<dbReference type="GO" id="GO:0006749">
    <property type="term" value="P:glutathione metabolic process"/>
    <property type="evidence" value="ECO:0007669"/>
    <property type="project" value="InterPro"/>
</dbReference>
<sequence length="422" mass="46030">MSGRVGHGAPSSSHQDAQATGKHATAMSGLGLAADHSGELGDLHNTSLAIASGTGPWQHPGYFAFKNNEVSRYGANGIYALQRDRVKDCLNLRHMRPVIATVPVHLPPAHLHQAQHSTRRRESQGNMADQPRIHDIHDPKTGTWQYIVADPATKTAAIIDSVLDFDPATAKTSTTNADSLLALVKENGYKVDLILETHAHADHLTAAGYLQSELGKTQGKKPATGIGKRIKEVQERFGQRYQIDAGECSNAFDFLWDDGDQLAIGNLVGTVLYLPGHTPDHVGYRIGDNIFCGDSLFNADVGSARCDFPGGDAKKLFASVRKLLGHPEQFKIWTGHDYPPESRDGPVAAMTVAEQRARNKHLKDGVAEDEFVKWRTERDATLSEPRLIHQALQVNIRAGKLPAETAAGDRLLHVPIKTEKSW</sequence>
<comment type="caution">
    <text evidence="4">The sequence shown here is derived from an EMBL/GenBank/DDBJ whole genome shotgun (WGS) entry which is preliminary data.</text>
</comment>